<dbReference type="STRING" id="39777.B7L28_01740"/>
<evidence type="ECO:0000256" key="3">
    <source>
        <dbReference type="ARBA" id="ARBA00022723"/>
    </source>
</evidence>
<feature type="domain" description="PurM-like N-terminal" evidence="10">
    <location>
        <begin position="45"/>
        <end position="152"/>
    </location>
</feature>
<evidence type="ECO:0000313" key="13">
    <source>
        <dbReference type="Proteomes" id="UP000070226"/>
    </source>
</evidence>
<evidence type="ECO:0000256" key="6">
    <source>
        <dbReference type="ARBA" id="ARBA00022840"/>
    </source>
</evidence>
<dbReference type="EC" id="2.7.9.3" evidence="9"/>
<dbReference type="InterPro" id="IPR010918">
    <property type="entry name" value="PurM-like_C_dom"/>
</dbReference>
<dbReference type="GO" id="GO:0005524">
    <property type="term" value="F:ATP binding"/>
    <property type="evidence" value="ECO:0007669"/>
    <property type="project" value="UniProtKB-UniRule"/>
</dbReference>
<feature type="site" description="Important for catalytic activity" evidence="9">
    <location>
        <position position="16"/>
    </location>
</feature>
<keyword evidence="4 9" id="KW-0547">Nucleotide-binding</keyword>
<comment type="cofactor">
    <cofactor evidence="9">
        <name>Mg(2+)</name>
        <dbReference type="ChEBI" id="CHEBI:18420"/>
    </cofactor>
    <text evidence="9">Binds 1 Mg(2+) ion per monomer.</text>
</comment>
<dbReference type="PIRSF" id="PIRSF036407">
    <property type="entry name" value="Selenphspht_syn"/>
    <property type="match status" value="1"/>
</dbReference>
<feature type="active site" evidence="9">
    <location>
        <position position="13"/>
    </location>
</feature>
<evidence type="ECO:0000256" key="5">
    <source>
        <dbReference type="ARBA" id="ARBA00022777"/>
    </source>
</evidence>
<dbReference type="Pfam" id="PF02769">
    <property type="entry name" value="AIRS_C"/>
    <property type="match status" value="1"/>
</dbReference>
<dbReference type="GO" id="GO:0004756">
    <property type="term" value="F:selenide, water dikinase activity"/>
    <property type="evidence" value="ECO:0007669"/>
    <property type="project" value="UniProtKB-UniRule"/>
</dbReference>
<proteinExistence type="inferred from homology"/>
<dbReference type="EMBL" id="LRQT01000001">
    <property type="protein sequence ID" value="KXA65666.1"/>
    <property type="molecule type" value="Genomic_DNA"/>
</dbReference>
<dbReference type="InterPro" id="IPR036921">
    <property type="entry name" value="PurM-like_N_sf"/>
</dbReference>
<dbReference type="InterPro" id="IPR016188">
    <property type="entry name" value="PurM-like_N"/>
</dbReference>
<gene>
    <name evidence="9" type="primary">selD</name>
    <name evidence="12" type="ORF">HMPREF3233_00032</name>
</gene>
<feature type="binding site" evidence="9">
    <location>
        <position position="221"/>
    </location>
    <ligand>
        <name>Mg(2+)</name>
        <dbReference type="ChEBI" id="CHEBI:18420"/>
    </ligand>
</feature>
<name>A0A133S7J5_9FIRM</name>
<evidence type="ECO:0000256" key="1">
    <source>
        <dbReference type="ARBA" id="ARBA00008026"/>
    </source>
</evidence>
<dbReference type="GO" id="GO:0016260">
    <property type="term" value="P:selenocysteine biosynthetic process"/>
    <property type="evidence" value="ECO:0007669"/>
    <property type="project" value="InterPro"/>
</dbReference>
<comment type="subunit">
    <text evidence="9">Homodimer.</text>
</comment>
<dbReference type="Gene3D" id="3.30.1330.10">
    <property type="entry name" value="PurM-like, N-terminal domain"/>
    <property type="match status" value="1"/>
</dbReference>
<comment type="similarity">
    <text evidence="1 9">Belongs to the selenophosphate synthase 1 family. Class I subfamily.</text>
</comment>
<evidence type="ECO:0000259" key="10">
    <source>
        <dbReference type="Pfam" id="PF00586"/>
    </source>
</evidence>
<feature type="binding site" evidence="9">
    <location>
        <position position="86"/>
    </location>
    <ligand>
        <name>Mg(2+)</name>
        <dbReference type="ChEBI" id="CHEBI:18420"/>
    </ligand>
</feature>
<dbReference type="Proteomes" id="UP000070226">
    <property type="component" value="Unassembled WGS sequence"/>
</dbReference>
<evidence type="ECO:0000313" key="12">
    <source>
        <dbReference type="EMBL" id="KXA65666.1"/>
    </source>
</evidence>
<dbReference type="FunFam" id="3.30.1330.10:FF:000003">
    <property type="entry name" value="Selenide, water dikinase"/>
    <property type="match status" value="1"/>
</dbReference>
<dbReference type="AlphaFoldDB" id="A0A133S7J5"/>
<evidence type="ECO:0000259" key="11">
    <source>
        <dbReference type="Pfam" id="PF02769"/>
    </source>
</evidence>
<dbReference type="Gene3D" id="3.90.650.10">
    <property type="entry name" value="PurM-like C-terminal domain"/>
    <property type="match status" value="1"/>
</dbReference>
<dbReference type="SUPFAM" id="SSF56042">
    <property type="entry name" value="PurM C-terminal domain-like"/>
    <property type="match status" value="1"/>
</dbReference>
<dbReference type="InterPro" id="IPR004536">
    <property type="entry name" value="SPS/SelD"/>
</dbReference>
<dbReference type="GO" id="GO:0005737">
    <property type="term" value="C:cytoplasm"/>
    <property type="evidence" value="ECO:0007669"/>
    <property type="project" value="TreeGrafter"/>
</dbReference>
<dbReference type="PATRIC" id="fig|39777.7.peg.32"/>
<comment type="catalytic activity">
    <reaction evidence="9">
        <text>hydrogenselenide + ATP + H2O = selenophosphate + AMP + phosphate + 2 H(+)</text>
        <dbReference type="Rhea" id="RHEA:18737"/>
        <dbReference type="ChEBI" id="CHEBI:15377"/>
        <dbReference type="ChEBI" id="CHEBI:15378"/>
        <dbReference type="ChEBI" id="CHEBI:16144"/>
        <dbReference type="ChEBI" id="CHEBI:29317"/>
        <dbReference type="ChEBI" id="CHEBI:30616"/>
        <dbReference type="ChEBI" id="CHEBI:43474"/>
        <dbReference type="ChEBI" id="CHEBI:456215"/>
        <dbReference type="EC" id="2.7.9.3"/>
    </reaction>
</comment>
<organism evidence="12">
    <name type="scientific">Veillonella atypica</name>
    <dbReference type="NCBI Taxonomy" id="39777"/>
    <lineage>
        <taxon>Bacteria</taxon>
        <taxon>Bacillati</taxon>
        <taxon>Bacillota</taxon>
        <taxon>Negativicutes</taxon>
        <taxon>Veillonellales</taxon>
        <taxon>Veillonellaceae</taxon>
        <taxon>Veillonella</taxon>
    </lineage>
</organism>
<keyword evidence="6 9" id="KW-0067">ATP-binding</keyword>
<keyword evidence="5 9" id="KW-0418">Kinase</keyword>
<evidence type="ECO:0000256" key="4">
    <source>
        <dbReference type="ARBA" id="ARBA00022741"/>
    </source>
</evidence>
<evidence type="ECO:0000256" key="2">
    <source>
        <dbReference type="ARBA" id="ARBA00022679"/>
    </source>
</evidence>
<sequence length="343" mass="35740">MVRLTDYVTSGGCACKIGPHILERVLKAVTPVTNEHVLADMTGADDAGVYQISDQLALVQTLDFFTPVVNDPTLFGKIAAANALSDVYAMGGIPLTAMNIVGFPVPLVEQGVLTDVLNGAASIVSESGAAIVGGHSIENKEPIFGMSITGQVNPNEIWKNKGARVGDVLVLTKRIGTGIMNNALKADLFPTGTAQAVASMSTLNRVAAEVAHNFTIHACTDVTGFSLMGHSVEMASASNVTIHIKAYDIPLFDDVIDAARMGLVPAASYGNRKAITDVQVNANLDGVWTDILFDPQTSGGLLFSVPATEGPNLVKVLHDVGVEGATIVGAVESFSGLAVRVTK</sequence>
<feature type="binding site" description="in other chain" evidence="9">
    <location>
        <position position="86"/>
    </location>
    <ligand>
        <name>ATP</name>
        <dbReference type="ChEBI" id="CHEBI:30616"/>
        <note>ligand shared between dimeric partners</note>
    </ligand>
</feature>
<dbReference type="HAMAP" id="MF_00625">
    <property type="entry name" value="SelD"/>
    <property type="match status" value="1"/>
</dbReference>
<comment type="function">
    <text evidence="9">Synthesizes selenophosphate from selenide and ATP.</text>
</comment>
<keyword evidence="7 9" id="KW-0460">Magnesium</keyword>
<comment type="caution">
    <text evidence="12">The sequence shown here is derived from an EMBL/GenBank/DDBJ whole genome shotgun (WGS) entry which is preliminary data.</text>
</comment>
<keyword evidence="8 9" id="KW-0711">Selenium</keyword>
<dbReference type="GO" id="GO:0000287">
    <property type="term" value="F:magnesium ion binding"/>
    <property type="evidence" value="ECO:0007669"/>
    <property type="project" value="UniProtKB-UniRule"/>
</dbReference>
<dbReference type="SUPFAM" id="SSF55326">
    <property type="entry name" value="PurM N-terminal domain-like"/>
    <property type="match status" value="1"/>
</dbReference>
<dbReference type="NCBIfam" id="TIGR00476">
    <property type="entry name" value="selD"/>
    <property type="match status" value="1"/>
</dbReference>
<evidence type="ECO:0000256" key="7">
    <source>
        <dbReference type="ARBA" id="ARBA00022842"/>
    </source>
</evidence>
<feature type="binding site" evidence="9">
    <location>
        <position position="46"/>
    </location>
    <ligand>
        <name>Mg(2+)</name>
        <dbReference type="ChEBI" id="CHEBI:18420"/>
    </ligand>
</feature>
<feature type="binding site" description="in other chain" evidence="9">
    <location>
        <position position="63"/>
    </location>
    <ligand>
        <name>ATP</name>
        <dbReference type="ChEBI" id="CHEBI:30616"/>
        <note>ligand shared between dimeric partners</note>
    </ligand>
</feature>
<protein>
    <recommendedName>
        <fullName evidence="9">Selenide, water dikinase</fullName>
        <ecNumber evidence="9">2.7.9.3</ecNumber>
    </recommendedName>
    <alternativeName>
        <fullName evidence="9">Selenium donor protein</fullName>
    </alternativeName>
    <alternativeName>
        <fullName evidence="9">Selenophosphate synthase</fullName>
    </alternativeName>
</protein>
<dbReference type="CDD" id="cd02195">
    <property type="entry name" value="SelD"/>
    <property type="match status" value="1"/>
</dbReference>
<dbReference type="InterPro" id="IPR036676">
    <property type="entry name" value="PurM-like_C_sf"/>
</dbReference>
<accession>A0A133S7J5</accession>
<keyword evidence="3 9" id="KW-0479">Metal-binding</keyword>
<dbReference type="Pfam" id="PF00586">
    <property type="entry name" value="AIRS"/>
    <property type="match status" value="1"/>
</dbReference>
<feature type="binding site" description="in other chain" evidence="9">
    <location>
        <position position="16"/>
    </location>
    <ligand>
        <name>ATP</name>
        <dbReference type="ChEBI" id="CHEBI:30616"/>
        <note>ligand shared between dimeric partners</note>
    </ligand>
</feature>
<feature type="domain" description="PurM-like C-terminal" evidence="11">
    <location>
        <begin position="164"/>
        <end position="338"/>
    </location>
</feature>
<feature type="binding site" description="in other chain" evidence="9">
    <location>
        <begin position="43"/>
        <end position="45"/>
    </location>
    <ligand>
        <name>ATP</name>
        <dbReference type="ChEBI" id="CHEBI:30616"/>
        <note>ligand shared between dimeric partners</note>
    </ligand>
</feature>
<evidence type="ECO:0000256" key="8">
    <source>
        <dbReference type="ARBA" id="ARBA00023266"/>
    </source>
</evidence>
<keyword evidence="2 9" id="KW-0808">Transferase</keyword>
<dbReference type="RefSeq" id="WP_060807029.1">
    <property type="nucleotide sequence ID" value="NZ_CACRUN010000028.1"/>
</dbReference>
<dbReference type="NCBIfam" id="NF002098">
    <property type="entry name" value="PRK00943.1"/>
    <property type="match status" value="1"/>
</dbReference>
<dbReference type="InterPro" id="IPR023061">
    <property type="entry name" value="SelD_I"/>
</dbReference>
<evidence type="ECO:0000256" key="9">
    <source>
        <dbReference type="HAMAP-Rule" id="MF_00625"/>
    </source>
</evidence>
<reference evidence="12 13" key="1">
    <citation type="submission" date="2016-01" db="EMBL/GenBank/DDBJ databases">
        <authorList>
            <person name="Oliw E.H."/>
        </authorList>
    </citation>
    <scope>NUCLEOTIDE SEQUENCE [LARGE SCALE GENOMIC DNA]</scope>
    <source>
        <strain evidence="12 13">CMW7756B</strain>
    </source>
</reference>
<dbReference type="PANTHER" id="PTHR10256">
    <property type="entry name" value="SELENIDE, WATER DIKINASE"/>
    <property type="match status" value="1"/>
</dbReference>
<feature type="binding site" evidence="9">
    <location>
        <begin position="134"/>
        <end position="136"/>
    </location>
    <ligand>
        <name>ATP</name>
        <dbReference type="ChEBI" id="CHEBI:30616"/>
        <note>ligand shared between dimeric partners</note>
    </ligand>
</feature>
<dbReference type="PANTHER" id="PTHR10256:SF0">
    <property type="entry name" value="INACTIVE SELENIDE, WATER DIKINASE-LIKE PROTEIN-RELATED"/>
    <property type="match status" value="1"/>
</dbReference>